<proteinExistence type="predicted"/>
<dbReference type="OrthoDB" id="3160134at2759"/>
<feature type="non-terminal residue" evidence="1">
    <location>
        <position position="1"/>
    </location>
</feature>
<dbReference type="HOGENOM" id="CLU_035918_3_1_1"/>
<protein>
    <submittedName>
        <fullName evidence="1">Uncharacterized protein</fullName>
    </submittedName>
</protein>
<dbReference type="Proteomes" id="UP000054549">
    <property type="component" value="Unassembled WGS sequence"/>
</dbReference>
<dbReference type="InterPro" id="IPR046521">
    <property type="entry name" value="DUF6698"/>
</dbReference>
<name>A0A0C2SJU6_AMAMK</name>
<gene>
    <name evidence="1" type="ORF">M378DRAFT_92973</name>
</gene>
<dbReference type="AlphaFoldDB" id="A0A0C2SJU6"/>
<dbReference type="Pfam" id="PF20414">
    <property type="entry name" value="DUF6698"/>
    <property type="match status" value="1"/>
</dbReference>
<reference evidence="1 2" key="1">
    <citation type="submission" date="2014-04" db="EMBL/GenBank/DDBJ databases">
        <title>Evolutionary Origins and Diversification of the Mycorrhizal Mutualists.</title>
        <authorList>
            <consortium name="DOE Joint Genome Institute"/>
            <consortium name="Mycorrhizal Genomics Consortium"/>
            <person name="Kohler A."/>
            <person name="Kuo A."/>
            <person name="Nagy L.G."/>
            <person name="Floudas D."/>
            <person name="Copeland A."/>
            <person name="Barry K.W."/>
            <person name="Cichocki N."/>
            <person name="Veneault-Fourrey C."/>
            <person name="LaButti K."/>
            <person name="Lindquist E.A."/>
            <person name="Lipzen A."/>
            <person name="Lundell T."/>
            <person name="Morin E."/>
            <person name="Murat C."/>
            <person name="Riley R."/>
            <person name="Ohm R."/>
            <person name="Sun H."/>
            <person name="Tunlid A."/>
            <person name="Henrissat B."/>
            <person name="Grigoriev I.V."/>
            <person name="Hibbett D.S."/>
            <person name="Martin F."/>
        </authorList>
    </citation>
    <scope>NUCLEOTIDE SEQUENCE [LARGE SCALE GENOMIC DNA]</scope>
    <source>
        <strain evidence="1 2">Koide BX008</strain>
    </source>
</reference>
<organism evidence="1 2">
    <name type="scientific">Amanita muscaria (strain Koide BX008)</name>
    <dbReference type="NCBI Taxonomy" id="946122"/>
    <lineage>
        <taxon>Eukaryota</taxon>
        <taxon>Fungi</taxon>
        <taxon>Dikarya</taxon>
        <taxon>Basidiomycota</taxon>
        <taxon>Agaricomycotina</taxon>
        <taxon>Agaricomycetes</taxon>
        <taxon>Agaricomycetidae</taxon>
        <taxon>Agaricales</taxon>
        <taxon>Pluteineae</taxon>
        <taxon>Amanitaceae</taxon>
        <taxon>Amanita</taxon>
    </lineage>
</organism>
<sequence length="320" mass="36140">SDPLVHHRRHFGRTVHAMCSVQALIMNGILLLGEDGEVVEESLTAEQRKEYNVFRQLLQMVPRLNERLMEGSEEGCMLIADLIQKGISSARSDDTKSLKGIVLDWITPRDEALSPPISRNSKTTRGYHHPITGALLCPAGLDWNDREIHAKLSTGEMAVRGDQWPLLVYAKQKFDPEEPWDGLFRSELLVWAYKHIFTSPSSVEKEVKATRSGNARIHGMTRVTSASLACVATQLRFALSSSSVFCRSDTSTDLERFYESVLDFLNDPEEKDEVADLLNWWNCQVFPSYVTHERGITKQSALAKLKEKRARLKQIQNTGA</sequence>
<keyword evidence="2" id="KW-1185">Reference proteome</keyword>
<evidence type="ECO:0000313" key="1">
    <source>
        <dbReference type="EMBL" id="KIL54204.1"/>
    </source>
</evidence>
<dbReference type="STRING" id="946122.A0A0C2SJU6"/>
<dbReference type="InParanoid" id="A0A0C2SJU6"/>
<dbReference type="EMBL" id="KN818883">
    <property type="protein sequence ID" value="KIL54204.1"/>
    <property type="molecule type" value="Genomic_DNA"/>
</dbReference>
<accession>A0A0C2SJU6</accession>
<evidence type="ECO:0000313" key="2">
    <source>
        <dbReference type="Proteomes" id="UP000054549"/>
    </source>
</evidence>